<dbReference type="EMBL" id="BSUL01000001">
    <property type="protein sequence ID" value="GMA27419.1"/>
    <property type="molecule type" value="Genomic_DNA"/>
</dbReference>
<reference evidence="2 3" key="1">
    <citation type="journal article" date="2014" name="Int. J. Syst. Evol. Microbiol.">
        <title>Complete genome sequence of Corynebacterium casei LMG S-19264T (=DSM 44701T), isolated from a smear-ripened cheese.</title>
        <authorList>
            <consortium name="US DOE Joint Genome Institute (JGI-PGF)"/>
            <person name="Walter F."/>
            <person name="Albersmeier A."/>
            <person name="Kalinowski J."/>
            <person name="Ruckert C."/>
        </authorList>
    </citation>
    <scope>NUCLEOTIDE SEQUENCE [LARGE SCALE GENOMIC DNA]</scope>
    <source>
        <strain evidence="2 3">NBRC 112289</strain>
    </source>
</reference>
<keyword evidence="3" id="KW-1185">Reference proteome</keyword>
<feature type="compositionally biased region" description="Basic and acidic residues" evidence="1">
    <location>
        <begin position="1"/>
        <end position="21"/>
    </location>
</feature>
<organism evidence="2 3">
    <name type="scientific">Arenivirga flava</name>
    <dbReference type="NCBI Taxonomy" id="1930060"/>
    <lineage>
        <taxon>Bacteria</taxon>
        <taxon>Bacillati</taxon>
        <taxon>Actinomycetota</taxon>
        <taxon>Actinomycetes</taxon>
        <taxon>Micrococcales</taxon>
        <taxon>Microbacteriaceae</taxon>
        <taxon>Arenivirga</taxon>
    </lineage>
</organism>
<feature type="region of interest" description="Disordered" evidence="1">
    <location>
        <begin position="1"/>
        <end position="63"/>
    </location>
</feature>
<evidence type="ECO:0000313" key="3">
    <source>
        <dbReference type="Proteomes" id="UP001157160"/>
    </source>
</evidence>
<protein>
    <submittedName>
        <fullName evidence="2">Uncharacterized protein</fullName>
    </submittedName>
</protein>
<feature type="compositionally biased region" description="Basic and acidic residues" evidence="1">
    <location>
        <begin position="52"/>
        <end position="63"/>
    </location>
</feature>
<sequence>MSDPTRIDSEPRDPDVPLREGDDPDIAVEPEPQQRRAGFDPLHPGQGYDHLNPFDRGTRSDLA</sequence>
<evidence type="ECO:0000256" key="1">
    <source>
        <dbReference type="SAM" id="MobiDB-lite"/>
    </source>
</evidence>
<gene>
    <name evidence="2" type="ORF">GCM10025874_06720</name>
</gene>
<dbReference type="AlphaFoldDB" id="A0AA37X8A3"/>
<dbReference type="Proteomes" id="UP001157160">
    <property type="component" value="Unassembled WGS sequence"/>
</dbReference>
<proteinExistence type="predicted"/>
<comment type="caution">
    <text evidence="2">The sequence shown here is derived from an EMBL/GenBank/DDBJ whole genome shotgun (WGS) entry which is preliminary data.</text>
</comment>
<accession>A0AA37X8A3</accession>
<name>A0AA37X8A3_9MICO</name>
<evidence type="ECO:0000313" key="2">
    <source>
        <dbReference type="EMBL" id="GMA27419.1"/>
    </source>
</evidence>
<dbReference type="RefSeq" id="WP_284229992.1">
    <property type="nucleotide sequence ID" value="NZ_BSUL01000001.1"/>
</dbReference>